<proteinExistence type="predicted"/>
<name>A0ABY8X0W1_9BACL</name>
<evidence type="ECO:0000313" key="1">
    <source>
        <dbReference type="EMBL" id="WIV19025.1"/>
    </source>
</evidence>
<keyword evidence="2" id="KW-1185">Reference proteome</keyword>
<reference evidence="1 2" key="1">
    <citation type="submission" date="2023-06" db="EMBL/GenBank/DDBJ databases">
        <title>Paenibacillus polygonum sp. nov., an endophytic bacterium, isolated from Polygonum lapathifolium L. in Nanji Wetland National Nature Reserve, South of Poyang Lake, Jiangxi Province, China.</title>
        <authorList>
            <person name="Yu Z."/>
        </authorList>
    </citation>
    <scope>NUCLEOTIDE SEQUENCE [LARGE SCALE GENOMIC DNA]</scope>
    <source>
        <strain evidence="1 2">C31</strain>
    </source>
</reference>
<organism evidence="1 2">
    <name type="scientific">Paenibacillus polygoni</name>
    <dbReference type="NCBI Taxonomy" id="3050112"/>
    <lineage>
        <taxon>Bacteria</taxon>
        <taxon>Bacillati</taxon>
        <taxon>Bacillota</taxon>
        <taxon>Bacilli</taxon>
        <taxon>Bacillales</taxon>
        <taxon>Paenibacillaceae</taxon>
        <taxon>Paenibacillus</taxon>
    </lineage>
</organism>
<evidence type="ECO:0000313" key="2">
    <source>
        <dbReference type="Proteomes" id="UP001236415"/>
    </source>
</evidence>
<gene>
    <name evidence="1" type="ORF">QPK24_22345</name>
</gene>
<dbReference type="RefSeq" id="WP_285744836.1">
    <property type="nucleotide sequence ID" value="NZ_CP127162.1"/>
</dbReference>
<dbReference type="Proteomes" id="UP001236415">
    <property type="component" value="Chromosome"/>
</dbReference>
<protein>
    <submittedName>
        <fullName evidence="1">Uncharacterized protein</fullName>
    </submittedName>
</protein>
<sequence>MEERSPRLFDRSSMFFYIQMGHSNLVSTKDASVAAFHQIFIY</sequence>
<accession>A0ABY8X0W1</accession>
<dbReference type="EMBL" id="CP127162">
    <property type="protein sequence ID" value="WIV19025.1"/>
    <property type="molecule type" value="Genomic_DNA"/>
</dbReference>